<dbReference type="SMART" id="SM00929">
    <property type="entry name" value="NADH-G_4Fe-4S_3"/>
    <property type="match status" value="1"/>
</dbReference>
<keyword evidence="14" id="KW-0411">Iron-sulfur</keyword>
<dbReference type="PROSITE" id="PS00198">
    <property type="entry name" value="4FE4S_FER_1"/>
    <property type="match status" value="1"/>
</dbReference>
<dbReference type="InterPro" id="IPR036010">
    <property type="entry name" value="2Fe-2S_ferredoxin-like_sf"/>
</dbReference>
<comment type="cofactor">
    <cofactor evidence="2">
        <name>[4Fe-4S] cluster</name>
        <dbReference type="ChEBI" id="CHEBI:49883"/>
    </cofactor>
</comment>
<dbReference type="FunFam" id="2.40.40.20:FF:000005">
    <property type="entry name" value="Periplasmic nitrate reductase"/>
    <property type="match status" value="1"/>
</dbReference>
<evidence type="ECO:0000259" key="20">
    <source>
        <dbReference type="PROSITE" id="PS51379"/>
    </source>
</evidence>
<dbReference type="SUPFAM" id="SSF50692">
    <property type="entry name" value="ADC-like"/>
    <property type="match status" value="1"/>
</dbReference>
<dbReference type="InterPro" id="IPR027467">
    <property type="entry name" value="MopterinOxRdtase_cofactor_BS"/>
</dbReference>
<evidence type="ECO:0000256" key="9">
    <source>
        <dbReference type="ARBA" id="ARBA00022737"/>
    </source>
</evidence>
<dbReference type="STRING" id="52560.SAMN04488082_106108"/>
<dbReference type="GO" id="GO:0015942">
    <property type="term" value="P:formate metabolic process"/>
    <property type="evidence" value="ECO:0007669"/>
    <property type="project" value="InterPro"/>
</dbReference>
<keyword evidence="15" id="KW-0534">Nitrate assimilation</keyword>
<dbReference type="GO" id="GO:0042128">
    <property type="term" value="P:nitrate assimilation"/>
    <property type="evidence" value="ECO:0007669"/>
    <property type="project" value="UniProtKB-KW"/>
</dbReference>
<evidence type="ECO:0000259" key="22">
    <source>
        <dbReference type="PROSITE" id="PS51839"/>
    </source>
</evidence>
<evidence type="ECO:0000313" key="24">
    <source>
        <dbReference type="Proteomes" id="UP000198635"/>
    </source>
</evidence>
<accession>A0A1I3TUW3</accession>
<evidence type="ECO:0000256" key="18">
    <source>
        <dbReference type="ARBA" id="ARBA00067026"/>
    </source>
</evidence>
<feature type="domain" description="4Fe-4S ferredoxin-type" evidence="20">
    <location>
        <begin position="136"/>
        <end position="166"/>
    </location>
</feature>
<reference evidence="24" key="1">
    <citation type="submission" date="2016-10" db="EMBL/GenBank/DDBJ databases">
        <authorList>
            <person name="Varghese N."/>
            <person name="Submissions S."/>
        </authorList>
    </citation>
    <scope>NUCLEOTIDE SEQUENCE [LARGE SCALE GENOMIC DNA]</scope>
    <source>
        <strain evidence="24">DSM 5918</strain>
    </source>
</reference>
<evidence type="ECO:0000313" key="23">
    <source>
        <dbReference type="EMBL" id="SFJ74420.1"/>
    </source>
</evidence>
<evidence type="ECO:0000256" key="16">
    <source>
        <dbReference type="ARBA" id="ARBA00052176"/>
    </source>
</evidence>
<protein>
    <recommendedName>
        <fullName evidence="18">nitrate reductase (cytochrome)</fullName>
        <ecNumber evidence="18">1.9.6.1</ecNumber>
    </recommendedName>
</protein>
<dbReference type="PROSITE" id="PS00551">
    <property type="entry name" value="MOLYBDOPTERIN_PROK_1"/>
    <property type="match status" value="1"/>
</dbReference>
<proteinExistence type="inferred from homology"/>
<dbReference type="InterPro" id="IPR006657">
    <property type="entry name" value="MoPterin_dinucl-bd_dom"/>
</dbReference>
<dbReference type="PROSITE" id="PS51379">
    <property type="entry name" value="4FE4S_FER_2"/>
    <property type="match status" value="2"/>
</dbReference>
<evidence type="ECO:0000256" key="4">
    <source>
        <dbReference type="ARBA" id="ARBA00022485"/>
    </source>
</evidence>
<organism evidence="23 24">
    <name type="scientific">Desulfomicrobium apsheronum</name>
    <dbReference type="NCBI Taxonomy" id="52560"/>
    <lineage>
        <taxon>Bacteria</taxon>
        <taxon>Pseudomonadati</taxon>
        <taxon>Thermodesulfobacteriota</taxon>
        <taxon>Desulfovibrionia</taxon>
        <taxon>Desulfovibrionales</taxon>
        <taxon>Desulfomicrobiaceae</taxon>
        <taxon>Desulfomicrobium</taxon>
    </lineage>
</organism>
<feature type="domain" description="4Fe-4S His(Cys)3-ligated-type" evidence="22">
    <location>
        <begin position="77"/>
        <end position="116"/>
    </location>
</feature>
<feature type="domain" description="4Fe-4S ferredoxin-type" evidence="20">
    <location>
        <begin position="179"/>
        <end position="208"/>
    </location>
</feature>
<dbReference type="GO" id="GO:0003954">
    <property type="term" value="F:NADH dehydrogenase activity"/>
    <property type="evidence" value="ECO:0007669"/>
    <property type="project" value="TreeGrafter"/>
</dbReference>
<dbReference type="Proteomes" id="UP000198635">
    <property type="component" value="Unassembled WGS sequence"/>
</dbReference>
<dbReference type="GO" id="GO:0051537">
    <property type="term" value="F:2 iron, 2 sulfur cluster binding"/>
    <property type="evidence" value="ECO:0007669"/>
    <property type="project" value="UniProtKB-KW"/>
</dbReference>
<dbReference type="InterPro" id="IPR006655">
    <property type="entry name" value="Mopterin_OxRdtase_prok_CS"/>
</dbReference>
<evidence type="ECO:0000259" key="19">
    <source>
        <dbReference type="PROSITE" id="PS51085"/>
    </source>
</evidence>
<dbReference type="GO" id="GO:0046872">
    <property type="term" value="F:metal ion binding"/>
    <property type="evidence" value="ECO:0007669"/>
    <property type="project" value="UniProtKB-KW"/>
</dbReference>
<name>A0A1I3TUW3_9BACT</name>
<evidence type="ECO:0000256" key="1">
    <source>
        <dbReference type="ARBA" id="ARBA00001942"/>
    </source>
</evidence>
<dbReference type="InterPro" id="IPR017900">
    <property type="entry name" value="4Fe4S_Fe_S_CS"/>
</dbReference>
<dbReference type="SUPFAM" id="SSF53706">
    <property type="entry name" value="Formate dehydrogenase/DMSO reductase, domains 1-3"/>
    <property type="match status" value="1"/>
</dbReference>
<keyword evidence="13" id="KW-0408">Iron</keyword>
<dbReference type="Gene3D" id="2.20.25.90">
    <property type="entry name" value="ADC-like domains"/>
    <property type="match status" value="1"/>
</dbReference>
<dbReference type="Pfam" id="PF01568">
    <property type="entry name" value="Molydop_binding"/>
    <property type="match status" value="1"/>
</dbReference>
<dbReference type="InterPro" id="IPR041924">
    <property type="entry name" value="Formate_Dh-H_N"/>
</dbReference>
<evidence type="ECO:0000256" key="8">
    <source>
        <dbReference type="ARBA" id="ARBA00022729"/>
    </source>
</evidence>
<keyword evidence="12" id="KW-0560">Oxidoreductase</keyword>
<comment type="catalytic activity">
    <reaction evidence="16">
        <text>2 Fe(II)-[cytochrome] + nitrate + 2 H(+) = 2 Fe(III)-[cytochrome] + nitrite + H2O</text>
        <dbReference type="Rhea" id="RHEA:12909"/>
        <dbReference type="Rhea" id="RHEA-COMP:11777"/>
        <dbReference type="Rhea" id="RHEA-COMP:11778"/>
        <dbReference type="ChEBI" id="CHEBI:15377"/>
        <dbReference type="ChEBI" id="CHEBI:15378"/>
        <dbReference type="ChEBI" id="CHEBI:16301"/>
        <dbReference type="ChEBI" id="CHEBI:17632"/>
        <dbReference type="ChEBI" id="CHEBI:29033"/>
        <dbReference type="ChEBI" id="CHEBI:29034"/>
        <dbReference type="EC" id="1.9.6.1"/>
    </reaction>
</comment>
<dbReference type="PROSITE" id="PS00490">
    <property type="entry name" value="MOLYBDOPTERIN_PROK_2"/>
    <property type="match status" value="1"/>
</dbReference>
<evidence type="ECO:0000256" key="14">
    <source>
        <dbReference type="ARBA" id="ARBA00023014"/>
    </source>
</evidence>
<dbReference type="RefSeq" id="WP_092373955.1">
    <property type="nucleotide sequence ID" value="NZ_FORX01000006.1"/>
</dbReference>
<keyword evidence="24" id="KW-1185">Reference proteome</keyword>
<evidence type="ECO:0000256" key="7">
    <source>
        <dbReference type="ARBA" id="ARBA00022723"/>
    </source>
</evidence>
<dbReference type="PANTHER" id="PTHR43105">
    <property type="entry name" value="RESPIRATORY NITRATE REDUCTASE"/>
    <property type="match status" value="1"/>
</dbReference>
<dbReference type="InterPro" id="IPR006963">
    <property type="entry name" value="Mopterin_OxRdtase_4Fe-4S_dom"/>
</dbReference>
<evidence type="ECO:0000256" key="6">
    <source>
        <dbReference type="ARBA" id="ARBA00022714"/>
    </source>
</evidence>
<dbReference type="GO" id="GO:0022904">
    <property type="term" value="P:respiratory electron transport chain"/>
    <property type="evidence" value="ECO:0007669"/>
    <property type="project" value="TreeGrafter"/>
</dbReference>
<dbReference type="InterPro" id="IPR001041">
    <property type="entry name" value="2Fe-2S_ferredoxin-type"/>
</dbReference>
<dbReference type="PIRSF" id="PIRSF036643">
    <property type="entry name" value="FDH_alpha"/>
    <property type="match status" value="1"/>
</dbReference>
<evidence type="ECO:0000259" key="21">
    <source>
        <dbReference type="PROSITE" id="PS51669"/>
    </source>
</evidence>
<dbReference type="Gene3D" id="3.40.228.10">
    <property type="entry name" value="Dimethylsulfoxide Reductase, domain 2"/>
    <property type="match status" value="1"/>
</dbReference>
<evidence type="ECO:0000256" key="17">
    <source>
        <dbReference type="ARBA" id="ARBA00055000"/>
    </source>
</evidence>
<feature type="domain" description="4Fe-4S Mo/W bis-MGD-type" evidence="21">
    <location>
        <begin position="217"/>
        <end position="272"/>
    </location>
</feature>
<evidence type="ECO:0000256" key="10">
    <source>
        <dbReference type="ARBA" id="ARBA00022764"/>
    </source>
</evidence>
<dbReference type="AlphaFoldDB" id="A0A1I3TUW3"/>
<dbReference type="PROSITE" id="PS51839">
    <property type="entry name" value="4FE4S_HC3"/>
    <property type="match status" value="1"/>
</dbReference>
<keyword evidence="5" id="KW-0500">Molybdenum</keyword>
<dbReference type="SUPFAM" id="SSF54292">
    <property type="entry name" value="2Fe-2S ferredoxin-like"/>
    <property type="match status" value="1"/>
</dbReference>
<dbReference type="SMART" id="SM00926">
    <property type="entry name" value="Molybdop_Fe4S4"/>
    <property type="match status" value="1"/>
</dbReference>
<dbReference type="GO" id="GO:0050140">
    <property type="term" value="F:nitrate reductase (cytochrome) activity"/>
    <property type="evidence" value="ECO:0007669"/>
    <property type="project" value="UniProtKB-EC"/>
</dbReference>
<dbReference type="InterPro" id="IPR050123">
    <property type="entry name" value="Prok_molybdopt-oxidoreductase"/>
</dbReference>
<evidence type="ECO:0000256" key="2">
    <source>
        <dbReference type="ARBA" id="ARBA00001966"/>
    </source>
</evidence>
<dbReference type="CDD" id="cd02790">
    <property type="entry name" value="MopB_CT_Formate-Dh_H"/>
    <property type="match status" value="1"/>
</dbReference>
<dbReference type="Gene3D" id="2.40.40.20">
    <property type="match status" value="1"/>
</dbReference>
<dbReference type="PROSITE" id="PS51085">
    <property type="entry name" value="2FE2S_FER_2"/>
    <property type="match status" value="1"/>
</dbReference>
<dbReference type="InterPro" id="IPR017896">
    <property type="entry name" value="4Fe4S_Fe-S-bd"/>
</dbReference>
<comment type="function">
    <text evidence="17">Catalytic subunit of the periplasmic nitrate reductase complex NapAB. Receives electrons from NapB and catalyzes the reduction of nitrate to nitrite.</text>
</comment>
<dbReference type="EMBL" id="FORX01000006">
    <property type="protein sequence ID" value="SFJ74420.1"/>
    <property type="molecule type" value="Genomic_DNA"/>
</dbReference>
<sequence>MELTINDITCTFAPGQTILEVATAHGIFIPTLCHLPNCTPTGACRICVVEVWGARTLVASCAAPATEGMIVGTETERVLRARKTILRLMLDSGNHDCLLCPAAGDCVLQSLAFRYGVGTGTFERPKPRHRPETGNPFIVRDFSKCILCGRCVQACNEVQVNEAIDYGYRGAATKIVAGCDSTLAESDCVFCGECLQVCPVGALSIHDARGKARLCETRPVRTTCPYCGVGCQMDVHVKDGRIQHVLGAVDGHNEGSLCVKGRFALDFTAHPERLRTPLIRRDGVLVPASWDEALDLVASRLLALREEHGPRSLGFLASARCTNEENYLFQKLARCMGTNNVDHCARLCHASSLEALVQAFGSASPTNVMADVVNAEVILVTGSNTTETHPVFSSRIKRAARAGATLVVVDPRAVGLTRHADLWLRPRPGTDIAWINGLMHVILREGLENRDFIDRRTEGFEELREALAVYTPAYVQAATGIPAADLERAARLYARAGAATILYCMGITQHTCGTDTVLALANLAMLCGQVGRPGAGINPLRGQNNVQGSCDMGGLPGVLPGYGRVDDDAALGRIESLWKMSLSRTPGLTATEMMATPQVRGMYIMGENPMVSDADVAHVRRRLDELDFLVVQDIFLTETARLADVVLPAASALEKDGTFTNTDRRVQRVRAAVPCPGEALPDWRILNLLGPRLGVPMGYDRPEEIMREIALAAPIYAGIDYRRIRWEGIVWPCPDQTHPGTPILHREAFPRGRGRFIPTHPQAPAEMPDADYPFVLSTGRVLEHYHTGTMTRKSEGLNRIMPSCPVEIHPEDAARLDIASGQQVRVASRRGEITVTARVTGRVTPGMVFIPFHFAEAAANELTNSACDAAARIPEFKVCAVRVWPA</sequence>
<keyword evidence="8" id="KW-0732">Signal</keyword>
<dbReference type="GO" id="GO:0051539">
    <property type="term" value="F:4 iron, 4 sulfur cluster binding"/>
    <property type="evidence" value="ECO:0007669"/>
    <property type="project" value="UniProtKB-KW"/>
</dbReference>
<dbReference type="FunFam" id="3.40.228.10:FF:000002">
    <property type="entry name" value="Formate dehydrogenase subunit alpha"/>
    <property type="match status" value="1"/>
</dbReference>
<keyword evidence="7" id="KW-0479">Metal-binding</keyword>
<dbReference type="GO" id="GO:0016020">
    <property type="term" value="C:membrane"/>
    <property type="evidence" value="ECO:0007669"/>
    <property type="project" value="TreeGrafter"/>
</dbReference>
<dbReference type="FunFam" id="3.30.70.20:FF:000035">
    <property type="entry name" value="Iron hydrogenase 1"/>
    <property type="match status" value="1"/>
</dbReference>
<keyword evidence="10" id="KW-0574">Periplasm</keyword>
<dbReference type="CDD" id="cd02753">
    <property type="entry name" value="MopB_Formate-Dh-H"/>
    <property type="match status" value="1"/>
</dbReference>
<dbReference type="GO" id="GO:0008863">
    <property type="term" value="F:formate dehydrogenase (NAD+) activity"/>
    <property type="evidence" value="ECO:0007669"/>
    <property type="project" value="InterPro"/>
</dbReference>
<dbReference type="Pfam" id="PF00384">
    <property type="entry name" value="Molybdopterin"/>
    <property type="match status" value="1"/>
</dbReference>
<evidence type="ECO:0000256" key="5">
    <source>
        <dbReference type="ARBA" id="ARBA00022505"/>
    </source>
</evidence>
<dbReference type="CDD" id="cd00207">
    <property type="entry name" value="fer2"/>
    <property type="match status" value="1"/>
</dbReference>
<feature type="domain" description="2Fe-2S ferredoxin-type" evidence="19">
    <location>
        <begin position="1"/>
        <end position="77"/>
    </location>
</feature>
<keyword evidence="4" id="KW-0004">4Fe-4S</keyword>
<evidence type="ECO:0000256" key="12">
    <source>
        <dbReference type="ARBA" id="ARBA00023002"/>
    </source>
</evidence>
<dbReference type="PROSITE" id="PS51669">
    <property type="entry name" value="4FE4S_MOW_BIS_MGD"/>
    <property type="match status" value="1"/>
</dbReference>
<keyword evidence="9" id="KW-0677">Repeat</keyword>
<dbReference type="InterPro" id="IPR009010">
    <property type="entry name" value="Asp_de-COase-like_dom_sf"/>
</dbReference>
<dbReference type="InterPro" id="IPR041925">
    <property type="entry name" value="CT_Formate-Dh_H"/>
</dbReference>
<comment type="cofactor">
    <cofactor evidence="1">
        <name>Mo-bis(molybdopterin guanine dinucleotide)</name>
        <dbReference type="ChEBI" id="CHEBI:60539"/>
    </cofactor>
</comment>
<dbReference type="Pfam" id="PF12838">
    <property type="entry name" value="Fer4_7"/>
    <property type="match status" value="1"/>
</dbReference>
<dbReference type="InterPro" id="IPR006656">
    <property type="entry name" value="Mopterin_OxRdtase"/>
</dbReference>
<dbReference type="Pfam" id="PF13510">
    <property type="entry name" value="Fer2_4"/>
    <property type="match status" value="1"/>
</dbReference>
<evidence type="ECO:0000256" key="3">
    <source>
        <dbReference type="ARBA" id="ARBA00007023"/>
    </source>
</evidence>
<dbReference type="Gene3D" id="3.30.70.20">
    <property type="match status" value="1"/>
</dbReference>
<dbReference type="Pfam" id="PF10588">
    <property type="entry name" value="NADH-G_4Fe-4S_3"/>
    <property type="match status" value="1"/>
</dbReference>
<dbReference type="Gene3D" id="3.10.20.740">
    <property type="match status" value="1"/>
</dbReference>
<evidence type="ECO:0000256" key="15">
    <source>
        <dbReference type="ARBA" id="ARBA00023063"/>
    </source>
</evidence>
<dbReference type="PANTHER" id="PTHR43105:SF14">
    <property type="entry name" value="FORMATE DEHYDROGENASE H"/>
    <property type="match status" value="1"/>
</dbReference>
<comment type="similarity">
    <text evidence="3">In the C-terminal section; belongs to the prokaryotic molybdopterin-containing oxidoreductase family.</text>
</comment>
<dbReference type="NCBIfam" id="TIGR01591">
    <property type="entry name" value="Fdh-alpha"/>
    <property type="match status" value="1"/>
</dbReference>
<evidence type="ECO:0000256" key="11">
    <source>
        <dbReference type="ARBA" id="ARBA00022982"/>
    </source>
</evidence>
<dbReference type="GO" id="GO:0043546">
    <property type="term" value="F:molybdopterin cofactor binding"/>
    <property type="evidence" value="ECO:0007669"/>
    <property type="project" value="InterPro"/>
</dbReference>
<dbReference type="EC" id="1.9.6.1" evidence="18"/>
<dbReference type="InterPro" id="IPR006478">
    <property type="entry name" value="Formate_DH_asu"/>
</dbReference>
<keyword evidence="6" id="KW-0001">2Fe-2S</keyword>
<gene>
    <name evidence="23" type="ORF">SAMN04488082_106108</name>
</gene>
<keyword evidence="11" id="KW-0813">Transport</keyword>
<dbReference type="SUPFAM" id="SSF54862">
    <property type="entry name" value="4Fe-4S ferredoxins"/>
    <property type="match status" value="1"/>
</dbReference>
<dbReference type="Gene3D" id="3.40.50.740">
    <property type="match status" value="1"/>
</dbReference>
<dbReference type="InterPro" id="IPR019574">
    <property type="entry name" value="NADH_UbQ_OxRdtase_Gsu_4Fe4S-bd"/>
</dbReference>
<keyword evidence="11" id="KW-0249">Electron transport</keyword>
<evidence type="ECO:0000256" key="13">
    <source>
        <dbReference type="ARBA" id="ARBA00023004"/>
    </source>
</evidence>
<dbReference type="OrthoDB" id="9757870at2"/>
<dbReference type="Pfam" id="PF04879">
    <property type="entry name" value="Molybdop_Fe4S4"/>
    <property type="match status" value="1"/>
</dbReference>